<evidence type="ECO:0000256" key="1">
    <source>
        <dbReference type="SAM" id="MobiDB-lite"/>
    </source>
</evidence>
<gene>
    <name evidence="2" type="ORF">GCM10022226_49150</name>
</gene>
<feature type="compositionally biased region" description="Basic and acidic residues" evidence="1">
    <location>
        <begin position="79"/>
        <end position="92"/>
    </location>
</feature>
<feature type="compositionally biased region" description="Basic and acidic residues" evidence="1">
    <location>
        <begin position="51"/>
        <end position="65"/>
    </location>
</feature>
<proteinExistence type="predicted"/>
<keyword evidence="3" id="KW-1185">Reference proteome</keyword>
<organism evidence="2 3">
    <name type="scientific">Sphaerisporangium flaviroseum</name>
    <dbReference type="NCBI Taxonomy" id="509199"/>
    <lineage>
        <taxon>Bacteria</taxon>
        <taxon>Bacillati</taxon>
        <taxon>Actinomycetota</taxon>
        <taxon>Actinomycetes</taxon>
        <taxon>Streptosporangiales</taxon>
        <taxon>Streptosporangiaceae</taxon>
        <taxon>Sphaerisporangium</taxon>
    </lineage>
</organism>
<name>A0ABP7INP9_9ACTN</name>
<feature type="region of interest" description="Disordered" evidence="1">
    <location>
        <begin position="1"/>
        <end position="92"/>
    </location>
</feature>
<sequence length="92" mass="10235">MERGESKPAATEGTEMSEMDLGGDELSLDSLEPLDDVADALETEVPEADAIEQHLTIRDDQREWPLEIPYDVDPADAADQERTVDIGDDDYR</sequence>
<feature type="compositionally biased region" description="Acidic residues" evidence="1">
    <location>
        <begin position="15"/>
        <end position="50"/>
    </location>
</feature>
<dbReference type="EMBL" id="BAAAZR010000018">
    <property type="protein sequence ID" value="GAA3822841.1"/>
    <property type="molecule type" value="Genomic_DNA"/>
</dbReference>
<accession>A0ABP7INP9</accession>
<reference evidence="3" key="1">
    <citation type="journal article" date="2019" name="Int. J. Syst. Evol. Microbiol.">
        <title>The Global Catalogue of Microorganisms (GCM) 10K type strain sequencing project: providing services to taxonomists for standard genome sequencing and annotation.</title>
        <authorList>
            <consortium name="The Broad Institute Genomics Platform"/>
            <consortium name="The Broad Institute Genome Sequencing Center for Infectious Disease"/>
            <person name="Wu L."/>
            <person name="Ma J."/>
        </authorList>
    </citation>
    <scope>NUCLEOTIDE SEQUENCE [LARGE SCALE GENOMIC DNA]</scope>
    <source>
        <strain evidence="3">JCM 16908</strain>
    </source>
</reference>
<evidence type="ECO:0000313" key="3">
    <source>
        <dbReference type="Proteomes" id="UP001500888"/>
    </source>
</evidence>
<comment type="caution">
    <text evidence="2">The sequence shown here is derived from an EMBL/GenBank/DDBJ whole genome shotgun (WGS) entry which is preliminary data.</text>
</comment>
<dbReference type="Proteomes" id="UP001500888">
    <property type="component" value="Unassembled WGS sequence"/>
</dbReference>
<dbReference type="RefSeq" id="WP_344944594.1">
    <property type="nucleotide sequence ID" value="NZ_BAAAZR010000018.1"/>
</dbReference>
<protein>
    <submittedName>
        <fullName evidence="2">Uncharacterized protein</fullName>
    </submittedName>
</protein>
<evidence type="ECO:0000313" key="2">
    <source>
        <dbReference type="EMBL" id="GAA3822841.1"/>
    </source>
</evidence>